<gene>
    <name evidence="14" type="ORF">EPI10_022874</name>
</gene>
<dbReference type="InterPro" id="IPR001611">
    <property type="entry name" value="Leu-rich_rpt"/>
</dbReference>
<dbReference type="InterPro" id="IPR052941">
    <property type="entry name" value="StomDev_PlantInt_Reg"/>
</dbReference>
<evidence type="ECO:0000256" key="3">
    <source>
        <dbReference type="ARBA" id="ARBA00022475"/>
    </source>
</evidence>
<feature type="domain" description="Disease resistance R13L4/SHOC-2-like LRR" evidence="13">
    <location>
        <begin position="240"/>
        <end position="344"/>
    </location>
</feature>
<comment type="caution">
    <text evidence="14">The sequence shown here is derived from an EMBL/GenBank/DDBJ whole genome shotgun (WGS) entry which is preliminary data.</text>
</comment>
<dbReference type="GO" id="GO:0099402">
    <property type="term" value="P:plant organ development"/>
    <property type="evidence" value="ECO:0007669"/>
    <property type="project" value="UniProtKB-ARBA"/>
</dbReference>
<keyword evidence="4" id="KW-0433">Leucine-rich repeat</keyword>
<evidence type="ECO:0000313" key="14">
    <source>
        <dbReference type="EMBL" id="KAA3472391.1"/>
    </source>
</evidence>
<feature type="transmembrane region" description="Helical" evidence="11">
    <location>
        <begin position="643"/>
        <end position="664"/>
    </location>
</feature>
<evidence type="ECO:0000256" key="1">
    <source>
        <dbReference type="ARBA" id="ARBA00004251"/>
    </source>
</evidence>
<proteinExistence type="inferred from homology"/>
<dbReference type="GO" id="GO:0009653">
    <property type="term" value="P:anatomical structure morphogenesis"/>
    <property type="evidence" value="ECO:0007669"/>
    <property type="project" value="UniProtKB-ARBA"/>
</dbReference>
<evidence type="ECO:0000256" key="4">
    <source>
        <dbReference type="ARBA" id="ARBA00022614"/>
    </source>
</evidence>
<keyword evidence="10" id="KW-0325">Glycoprotein</keyword>
<dbReference type="Pfam" id="PF08263">
    <property type="entry name" value="LRRNT_2"/>
    <property type="match status" value="1"/>
</dbReference>
<feature type="transmembrane region" description="Helical" evidence="11">
    <location>
        <begin position="15"/>
        <end position="34"/>
    </location>
</feature>
<evidence type="ECO:0000256" key="5">
    <source>
        <dbReference type="ARBA" id="ARBA00022692"/>
    </source>
</evidence>
<keyword evidence="7" id="KW-0677">Repeat</keyword>
<dbReference type="FunFam" id="3.80.10.10:FF:000400">
    <property type="entry name" value="Nuclear pore complex protein NUP107"/>
    <property type="match status" value="1"/>
</dbReference>
<dbReference type="FunFam" id="3.80.10.10:FF:000095">
    <property type="entry name" value="LRR receptor-like serine/threonine-protein kinase GSO1"/>
    <property type="match status" value="1"/>
</dbReference>
<name>A0A5B6VTB4_9ROSI</name>
<dbReference type="SUPFAM" id="SSF52047">
    <property type="entry name" value="RNI-like"/>
    <property type="match status" value="1"/>
</dbReference>
<dbReference type="PANTHER" id="PTHR48004">
    <property type="entry name" value="OS01G0149700 PROTEIN"/>
    <property type="match status" value="1"/>
</dbReference>
<evidence type="ECO:0000256" key="8">
    <source>
        <dbReference type="ARBA" id="ARBA00022989"/>
    </source>
</evidence>
<dbReference type="InterPro" id="IPR032675">
    <property type="entry name" value="LRR_dom_sf"/>
</dbReference>
<evidence type="ECO:0000256" key="9">
    <source>
        <dbReference type="ARBA" id="ARBA00023136"/>
    </source>
</evidence>
<evidence type="ECO:0000259" key="12">
    <source>
        <dbReference type="Pfam" id="PF08263"/>
    </source>
</evidence>
<accession>A0A5B6VTB4</accession>
<keyword evidence="3" id="KW-1003">Cell membrane</keyword>
<protein>
    <submittedName>
        <fullName evidence="14">Receptor-like protein 12 isoform X1</fullName>
    </submittedName>
</protein>
<dbReference type="EMBL" id="SMMG02000005">
    <property type="protein sequence ID" value="KAA3472391.1"/>
    <property type="molecule type" value="Genomic_DNA"/>
</dbReference>
<keyword evidence="6" id="KW-0732">Signal</keyword>
<dbReference type="AlphaFoldDB" id="A0A5B6VTB4"/>
<dbReference type="Gene3D" id="3.80.10.10">
    <property type="entry name" value="Ribonuclease Inhibitor"/>
    <property type="match status" value="3"/>
</dbReference>
<organism evidence="14 15">
    <name type="scientific">Gossypium australe</name>
    <dbReference type="NCBI Taxonomy" id="47621"/>
    <lineage>
        <taxon>Eukaryota</taxon>
        <taxon>Viridiplantae</taxon>
        <taxon>Streptophyta</taxon>
        <taxon>Embryophyta</taxon>
        <taxon>Tracheophyta</taxon>
        <taxon>Spermatophyta</taxon>
        <taxon>Magnoliopsida</taxon>
        <taxon>eudicotyledons</taxon>
        <taxon>Gunneridae</taxon>
        <taxon>Pentapetalae</taxon>
        <taxon>rosids</taxon>
        <taxon>malvids</taxon>
        <taxon>Malvales</taxon>
        <taxon>Malvaceae</taxon>
        <taxon>Malvoideae</taxon>
        <taxon>Gossypium</taxon>
    </lineage>
</organism>
<comment type="similarity">
    <text evidence="2">Belongs to the RLP family.</text>
</comment>
<evidence type="ECO:0000313" key="15">
    <source>
        <dbReference type="Proteomes" id="UP000325315"/>
    </source>
</evidence>
<evidence type="ECO:0000256" key="11">
    <source>
        <dbReference type="SAM" id="Phobius"/>
    </source>
</evidence>
<sequence>MICFIPTPNFMAKTIFLPFLMFALLVIFGAILSVNSLNITIDQLNLLALKSYISHDPRNLLVTNWSTSTSVCNWIGVTCGSRYHRVISLNLSNMDLTGTIPSQLGNLSFLTSLNIHNNNFHGPLPIELTKLHRLKYLNFNNNSFDGELPSWFGYFPKLQSLSLSDNYFIGVVPSILGFLPQSLTFFHCNCNIFHCNTKIFWLSVFEYGEISSVIENLTSLLYIDLSYNNLSGGLPSRVFDNFSKLQVLNLGWNRIFGKIPSSLFKCKELTYLSLYNNTLEGSIPREIENLTSLEILYLDHNNLKGEIPFVIGKLTSLVIIDFSFNNLTGEIPVVIGNMTSLERMYFSGNKLTGRIPTPPPSLLWYFVSRNKLVGDIPSSICNSSSLEVLTLWNNSFNGTIPECIGNLKSFGRDCTLQSFRITNNQIGGSLPRSLGNCKNLNLLDVGNNNLNDTFPNWLGKLDHLQVLVLRSNKFFGQMDNSDVTVSFTRLRVIDLSRNNFSGYLPTNFFKNLHSIRKGHENKLEPEYMEDVSDYIAFNYAYGLSFTVKGSELQFQSLSTMWMVIDFSDNQFFGELPRTLGELHSLIVLNLSHNCLTGPIPSSLGDLSELESLDLSSNKFQGRIPTEGTLVKFDRDDDELNWKFSILMGYGCGLVLGLSMGYIVFTTGKPGWLIRIVERVQQRFTKR</sequence>
<dbReference type="FunFam" id="3.80.10.10:FF:000356">
    <property type="entry name" value="LRR receptor-like serine/threonine-protein kinase"/>
    <property type="match status" value="1"/>
</dbReference>
<dbReference type="PANTHER" id="PTHR48004:SF108">
    <property type="entry name" value="LRR RECEPTOR-LIKE SERINE_THREONINE-PROTEIN KINASE EFR"/>
    <property type="match status" value="1"/>
</dbReference>
<dbReference type="SUPFAM" id="SSF52058">
    <property type="entry name" value="L domain-like"/>
    <property type="match status" value="1"/>
</dbReference>
<dbReference type="Pfam" id="PF00560">
    <property type="entry name" value="LRR_1"/>
    <property type="match status" value="7"/>
</dbReference>
<dbReference type="FunFam" id="3.80.10.10:FF:000383">
    <property type="entry name" value="Leucine-rich repeat receptor protein kinase EMS1"/>
    <property type="match status" value="1"/>
</dbReference>
<dbReference type="OrthoDB" id="1706439at2759"/>
<evidence type="ECO:0000256" key="10">
    <source>
        <dbReference type="ARBA" id="ARBA00023180"/>
    </source>
</evidence>
<evidence type="ECO:0000256" key="2">
    <source>
        <dbReference type="ARBA" id="ARBA00009592"/>
    </source>
</evidence>
<dbReference type="InterPro" id="IPR003591">
    <property type="entry name" value="Leu-rich_rpt_typical-subtyp"/>
</dbReference>
<dbReference type="InterPro" id="IPR055414">
    <property type="entry name" value="LRR_R13L4/SHOC2-like"/>
</dbReference>
<reference evidence="15" key="1">
    <citation type="journal article" date="2019" name="Plant Biotechnol. J.">
        <title>Genome sequencing of the Australian wild diploid species Gossypium australe highlights disease resistance and delayed gland morphogenesis.</title>
        <authorList>
            <person name="Cai Y."/>
            <person name="Cai X."/>
            <person name="Wang Q."/>
            <person name="Wang P."/>
            <person name="Zhang Y."/>
            <person name="Cai C."/>
            <person name="Xu Y."/>
            <person name="Wang K."/>
            <person name="Zhou Z."/>
            <person name="Wang C."/>
            <person name="Geng S."/>
            <person name="Li B."/>
            <person name="Dong Q."/>
            <person name="Hou Y."/>
            <person name="Wang H."/>
            <person name="Ai P."/>
            <person name="Liu Z."/>
            <person name="Yi F."/>
            <person name="Sun M."/>
            <person name="An G."/>
            <person name="Cheng J."/>
            <person name="Zhang Y."/>
            <person name="Shi Q."/>
            <person name="Xie Y."/>
            <person name="Shi X."/>
            <person name="Chang Y."/>
            <person name="Huang F."/>
            <person name="Chen Y."/>
            <person name="Hong S."/>
            <person name="Mi L."/>
            <person name="Sun Q."/>
            <person name="Zhang L."/>
            <person name="Zhou B."/>
            <person name="Peng R."/>
            <person name="Zhang X."/>
            <person name="Liu F."/>
        </authorList>
    </citation>
    <scope>NUCLEOTIDE SEQUENCE [LARGE SCALE GENOMIC DNA]</scope>
    <source>
        <strain evidence="15">cv. PA1801</strain>
    </source>
</reference>
<evidence type="ECO:0000256" key="7">
    <source>
        <dbReference type="ARBA" id="ARBA00022737"/>
    </source>
</evidence>
<dbReference type="Pfam" id="PF23598">
    <property type="entry name" value="LRR_14"/>
    <property type="match status" value="1"/>
</dbReference>
<keyword evidence="14" id="KW-0675">Receptor</keyword>
<evidence type="ECO:0000256" key="6">
    <source>
        <dbReference type="ARBA" id="ARBA00022729"/>
    </source>
</evidence>
<keyword evidence="8 11" id="KW-1133">Transmembrane helix</keyword>
<keyword evidence="9 11" id="KW-0472">Membrane</keyword>
<dbReference type="Pfam" id="PF13855">
    <property type="entry name" value="LRR_8"/>
    <property type="match status" value="2"/>
</dbReference>
<feature type="domain" description="Leucine-rich repeat-containing N-terminal plant-type" evidence="12">
    <location>
        <begin position="44"/>
        <end position="79"/>
    </location>
</feature>
<dbReference type="GO" id="GO:0005886">
    <property type="term" value="C:plasma membrane"/>
    <property type="evidence" value="ECO:0007669"/>
    <property type="project" value="UniProtKB-SubCell"/>
</dbReference>
<evidence type="ECO:0000259" key="13">
    <source>
        <dbReference type="Pfam" id="PF23598"/>
    </source>
</evidence>
<keyword evidence="15" id="KW-1185">Reference proteome</keyword>
<dbReference type="InterPro" id="IPR013210">
    <property type="entry name" value="LRR_N_plant-typ"/>
</dbReference>
<dbReference type="Proteomes" id="UP000325315">
    <property type="component" value="Unassembled WGS sequence"/>
</dbReference>
<dbReference type="SMART" id="SM00369">
    <property type="entry name" value="LRR_TYP"/>
    <property type="match status" value="7"/>
</dbReference>
<keyword evidence="5 11" id="KW-0812">Transmembrane</keyword>
<comment type="subcellular location">
    <subcellularLocation>
        <location evidence="1">Cell membrane</location>
        <topology evidence="1">Single-pass type I membrane protein</topology>
    </subcellularLocation>
</comment>